<feature type="compositionally biased region" description="Polar residues" evidence="1">
    <location>
        <begin position="200"/>
        <end position="211"/>
    </location>
</feature>
<name>A0ABQ0G7R7_9PEZI</name>
<sequence>MEQSRMLAAGRPPWLQPGGHTGATRTETQRSASSTVTGVDATFQSSPEHRGQQKFSGNFAEHRNGTLTLQLPPIALSFSTDEPTITELAPIQPPHEKSSASAGPTLPSLSSLTGTQAPSHAPLPNPPEPSQPAPFARTTSHWPSLNPFTAYYSPSHLEPIEPAGNMDSERNDAQRSASVSLDDPDVRMAAEALGHLRTDFVSSPRKQNTSLPPTPADHKTSRDYKATTTLPGSNGSKQPEPEPLLSLITTSHPLLATTIEGAASAYNSSKNYSPHLKTGAEYVESYLNPVAKAVGNVGRKTGVEGGVRWIFGRRNRKQQSTSDIETGERGSHKRRKGERDDVPHKVSNGFSPDFGAGSEDRRMSVSTVDTLPAYDDQRSPAYTETADGQMPQRPGSGIPEQPWSQRFVVTTSGLGVAMKQESLRSLKYCLKVLRDTNGYIGELLVTLKTTIDEYDRAIQRDGEDDTMTDGQDAGSRTAADRNKLIQRMSELRDDLFRAIQRTVQTVSKYTGSALPDNARNLVHRQLMSLPGLYQLHYMRESSEVRRENNSPESWARDRAHLALVFAREALQLITQVADVLNRTLVSAEEWCETLYKKKQEQVESPMGGTETKLAPASIDQDIAMSG</sequence>
<feature type="region of interest" description="Disordered" evidence="1">
    <location>
        <begin position="197"/>
        <end position="242"/>
    </location>
</feature>
<evidence type="ECO:0000313" key="3">
    <source>
        <dbReference type="Proteomes" id="UP001628179"/>
    </source>
</evidence>
<dbReference type="PANTHER" id="PTHR38406">
    <property type="entry name" value="TRANSCRIPTIONAL REPRESSOR OPI1"/>
    <property type="match status" value="1"/>
</dbReference>
<reference evidence="2 3" key="1">
    <citation type="submission" date="2024-09" db="EMBL/GenBank/DDBJ databases">
        <title>Itraconazole resistance in Madurella fahalii resulting from another homologue of gene encoding cytochrome P450 14-alpha sterol demethylase (CYP51).</title>
        <authorList>
            <person name="Yoshioka I."/>
            <person name="Fahal A.H."/>
            <person name="Kaneko S."/>
            <person name="Yaguchi T."/>
        </authorList>
    </citation>
    <scope>NUCLEOTIDE SEQUENCE [LARGE SCALE GENOMIC DNA]</scope>
    <source>
        <strain evidence="2 3">IFM 68171</strain>
    </source>
</reference>
<comment type="caution">
    <text evidence="2">The sequence shown here is derived from an EMBL/GenBank/DDBJ whole genome shotgun (WGS) entry which is preliminary data.</text>
</comment>
<dbReference type="GeneID" id="98174740"/>
<keyword evidence="3" id="KW-1185">Reference proteome</keyword>
<protein>
    <submittedName>
        <fullName evidence="2">Transcriptional regulator opi1</fullName>
    </submittedName>
</protein>
<gene>
    <name evidence="2" type="primary">OPI1</name>
    <name evidence="2" type="ORF">MFIFM68171_03997</name>
</gene>
<accession>A0ABQ0G7R7</accession>
<dbReference type="PANTHER" id="PTHR38406:SF1">
    <property type="entry name" value="TRANSCRIPTIONAL REPRESSOR OPI1"/>
    <property type="match status" value="1"/>
</dbReference>
<feature type="compositionally biased region" description="Polar residues" evidence="1">
    <location>
        <begin position="137"/>
        <end position="147"/>
    </location>
</feature>
<feature type="compositionally biased region" description="Polar residues" evidence="1">
    <location>
        <begin position="226"/>
        <end position="237"/>
    </location>
</feature>
<feature type="compositionally biased region" description="Basic and acidic residues" evidence="1">
    <location>
        <begin position="216"/>
        <end position="225"/>
    </location>
</feature>
<feature type="compositionally biased region" description="Polar residues" evidence="1">
    <location>
        <begin position="23"/>
        <end position="46"/>
    </location>
</feature>
<feature type="compositionally biased region" description="Polar residues" evidence="1">
    <location>
        <begin position="99"/>
        <end position="118"/>
    </location>
</feature>
<dbReference type="Pfam" id="PF08618">
    <property type="entry name" value="Opi1"/>
    <property type="match status" value="1"/>
</dbReference>
<feature type="compositionally biased region" description="Pro residues" evidence="1">
    <location>
        <begin position="121"/>
        <end position="132"/>
    </location>
</feature>
<feature type="region of interest" description="Disordered" evidence="1">
    <location>
        <begin position="601"/>
        <end position="626"/>
    </location>
</feature>
<evidence type="ECO:0000256" key="1">
    <source>
        <dbReference type="SAM" id="MobiDB-lite"/>
    </source>
</evidence>
<dbReference type="RefSeq" id="XP_070915518.1">
    <property type="nucleotide sequence ID" value="XM_071059417.1"/>
</dbReference>
<dbReference type="InterPro" id="IPR013927">
    <property type="entry name" value="TF_Opi1_Ccg-8"/>
</dbReference>
<dbReference type="EMBL" id="BAAFSV010000002">
    <property type="protein sequence ID" value="GAB1313787.1"/>
    <property type="molecule type" value="Genomic_DNA"/>
</dbReference>
<feature type="region of interest" description="Disordered" evidence="1">
    <location>
        <begin position="1"/>
        <end position="184"/>
    </location>
</feature>
<feature type="region of interest" description="Disordered" evidence="1">
    <location>
        <begin position="312"/>
        <end position="401"/>
    </location>
</feature>
<proteinExistence type="predicted"/>
<evidence type="ECO:0000313" key="2">
    <source>
        <dbReference type="EMBL" id="GAB1313787.1"/>
    </source>
</evidence>
<organism evidence="2 3">
    <name type="scientific">Madurella fahalii</name>
    <dbReference type="NCBI Taxonomy" id="1157608"/>
    <lineage>
        <taxon>Eukaryota</taxon>
        <taxon>Fungi</taxon>
        <taxon>Dikarya</taxon>
        <taxon>Ascomycota</taxon>
        <taxon>Pezizomycotina</taxon>
        <taxon>Sordariomycetes</taxon>
        <taxon>Sordariomycetidae</taxon>
        <taxon>Sordariales</taxon>
        <taxon>Sordariales incertae sedis</taxon>
        <taxon>Madurella</taxon>
    </lineage>
</organism>
<dbReference type="Proteomes" id="UP001628179">
    <property type="component" value="Unassembled WGS sequence"/>
</dbReference>